<name>A0ABW5XI06_9MICO</name>
<keyword evidence="3" id="KW-0804">Transcription</keyword>
<dbReference type="PANTHER" id="PTHR30146">
    <property type="entry name" value="LACI-RELATED TRANSCRIPTIONAL REPRESSOR"/>
    <property type="match status" value="1"/>
</dbReference>
<feature type="domain" description="HTH lacI-type" evidence="5">
    <location>
        <begin position="26"/>
        <end position="80"/>
    </location>
</feature>
<dbReference type="SUPFAM" id="SSF47413">
    <property type="entry name" value="lambda repressor-like DNA-binding domains"/>
    <property type="match status" value="1"/>
</dbReference>
<protein>
    <submittedName>
        <fullName evidence="6">LacI family DNA-binding transcriptional regulator</fullName>
    </submittedName>
</protein>
<dbReference type="SUPFAM" id="SSF53822">
    <property type="entry name" value="Periplasmic binding protein-like I"/>
    <property type="match status" value="1"/>
</dbReference>
<sequence>MSEKTASPRAHKTALISPNSASERPATIRDVAAHAGVSHQTVARFLKGDPSVKKPARERIKAAIDQLNYRTNKTAQSLKTGKTNTVGLFILEIDDPGPARTVKGAIRAARKAGYVLDTIALDTGDADEIDAVLESIRHQHLDAILSLDYTDQMARALREADLPIPLMMSDAVAGMSDELIADAPAAGVSFVVDHLAELGHERLLHVAGPETWPAARRRSRAFTQAVEARGLDSAGIVHGDWTARSGFEAINGLGSELDFTAVVSANDRMALGAIRALNLRGLRVPEDISVTGIDDMPDVAYTSPPLTTLRVDFEQAGHDSFLSLLATLKGEPVPEIPLVPAPLVVRGSTGPRTTKQL</sequence>
<dbReference type="CDD" id="cd01392">
    <property type="entry name" value="HTH_LacI"/>
    <property type="match status" value="1"/>
</dbReference>
<evidence type="ECO:0000256" key="1">
    <source>
        <dbReference type="ARBA" id="ARBA00023015"/>
    </source>
</evidence>
<evidence type="ECO:0000313" key="7">
    <source>
        <dbReference type="Proteomes" id="UP001597391"/>
    </source>
</evidence>
<keyword evidence="1" id="KW-0805">Transcription regulation</keyword>
<evidence type="ECO:0000256" key="4">
    <source>
        <dbReference type="SAM" id="MobiDB-lite"/>
    </source>
</evidence>
<gene>
    <name evidence="6" type="ORF">ACFSYH_07810</name>
</gene>
<dbReference type="RefSeq" id="WP_377466330.1">
    <property type="nucleotide sequence ID" value="NZ_JBHUOP010000003.1"/>
</dbReference>
<proteinExistence type="predicted"/>
<dbReference type="GO" id="GO:0003677">
    <property type="term" value="F:DNA binding"/>
    <property type="evidence" value="ECO:0007669"/>
    <property type="project" value="UniProtKB-KW"/>
</dbReference>
<dbReference type="PANTHER" id="PTHR30146:SF109">
    <property type="entry name" value="HTH-TYPE TRANSCRIPTIONAL REGULATOR GALS"/>
    <property type="match status" value="1"/>
</dbReference>
<dbReference type="InterPro" id="IPR010982">
    <property type="entry name" value="Lambda_DNA-bd_dom_sf"/>
</dbReference>
<dbReference type="PROSITE" id="PS00356">
    <property type="entry name" value="HTH_LACI_1"/>
    <property type="match status" value="1"/>
</dbReference>
<keyword evidence="7" id="KW-1185">Reference proteome</keyword>
<dbReference type="Pfam" id="PF00356">
    <property type="entry name" value="LacI"/>
    <property type="match status" value="1"/>
</dbReference>
<accession>A0ABW5XI06</accession>
<keyword evidence="2 6" id="KW-0238">DNA-binding</keyword>
<evidence type="ECO:0000256" key="3">
    <source>
        <dbReference type="ARBA" id="ARBA00023163"/>
    </source>
</evidence>
<dbReference type="InterPro" id="IPR028082">
    <property type="entry name" value="Peripla_BP_I"/>
</dbReference>
<dbReference type="CDD" id="cd01574">
    <property type="entry name" value="PBP1_LacI"/>
    <property type="match status" value="1"/>
</dbReference>
<evidence type="ECO:0000259" key="5">
    <source>
        <dbReference type="PROSITE" id="PS50932"/>
    </source>
</evidence>
<organism evidence="6 7">
    <name type="scientific">Populibacterium corticicola</name>
    <dbReference type="NCBI Taxonomy" id="1812826"/>
    <lineage>
        <taxon>Bacteria</taxon>
        <taxon>Bacillati</taxon>
        <taxon>Actinomycetota</taxon>
        <taxon>Actinomycetes</taxon>
        <taxon>Micrococcales</taxon>
        <taxon>Jonesiaceae</taxon>
        <taxon>Populibacterium</taxon>
    </lineage>
</organism>
<dbReference type="EMBL" id="JBHUOP010000003">
    <property type="protein sequence ID" value="MFD2840478.1"/>
    <property type="molecule type" value="Genomic_DNA"/>
</dbReference>
<dbReference type="InterPro" id="IPR000843">
    <property type="entry name" value="HTH_LacI"/>
</dbReference>
<dbReference type="PROSITE" id="PS50932">
    <property type="entry name" value="HTH_LACI_2"/>
    <property type="match status" value="1"/>
</dbReference>
<comment type="caution">
    <text evidence="6">The sequence shown here is derived from an EMBL/GenBank/DDBJ whole genome shotgun (WGS) entry which is preliminary data.</text>
</comment>
<reference evidence="7" key="1">
    <citation type="journal article" date="2019" name="Int. J. Syst. Evol. Microbiol.">
        <title>The Global Catalogue of Microorganisms (GCM) 10K type strain sequencing project: providing services to taxonomists for standard genome sequencing and annotation.</title>
        <authorList>
            <consortium name="The Broad Institute Genomics Platform"/>
            <consortium name="The Broad Institute Genome Sequencing Center for Infectious Disease"/>
            <person name="Wu L."/>
            <person name="Ma J."/>
        </authorList>
    </citation>
    <scope>NUCLEOTIDE SEQUENCE [LARGE SCALE GENOMIC DNA]</scope>
    <source>
        <strain evidence="7">KCTC 33576</strain>
    </source>
</reference>
<dbReference type="InterPro" id="IPR046335">
    <property type="entry name" value="LacI/GalR-like_sensor"/>
</dbReference>
<dbReference type="Proteomes" id="UP001597391">
    <property type="component" value="Unassembled WGS sequence"/>
</dbReference>
<dbReference type="SMART" id="SM00354">
    <property type="entry name" value="HTH_LACI"/>
    <property type="match status" value="1"/>
</dbReference>
<dbReference type="Pfam" id="PF13377">
    <property type="entry name" value="Peripla_BP_3"/>
    <property type="match status" value="1"/>
</dbReference>
<evidence type="ECO:0000256" key="2">
    <source>
        <dbReference type="ARBA" id="ARBA00023125"/>
    </source>
</evidence>
<feature type="region of interest" description="Disordered" evidence="4">
    <location>
        <begin position="1"/>
        <end position="23"/>
    </location>
</feature>
<dbReference type="Gene3D" id="3.40.50.2300">
    <property type="match status" value="2"/>
</dbReference>
<evidence type="ECO:0000313" key="6">
    <source>
        <dbReference type="EMBL" id="MFD2840478.1"/>
    </source>
</evidence>
<dbReference type="Gene3D" id="1.10.260.40">
    <property type="entry name" value="lambda repressor-like DNA-binding domains"/>
    <property type="match status" value="1"/>
</dbReference>